<feature type="compositionally biased region" description="Basic and acidic residues" evidence="2">
    <location>
        <begin position="12"/>
        <end position="22"/>
    </location>
</feature>
<feature type="compositionally biased region" description="Low complexity" evidence="2">
    <location>
        <begin position="555"/>
        <end position="596"/>
    </location>
</feature>
<feature type="compositionally biased region" description="Low complexity" evidence="2">
    <location>
        <begin position="65"/>
        <end position="80"/>
    </location>
</feature>
<sequence length="787" mass="86415">MRRFVALFAKNKSSDNRKDKHNSPHPPPSDPPSSISSVRKRPSKVLPNSPLNLHPPHPPSLRQGSFGNTSSSSSDVSSPSAPHTPDDDPRNAKKWKIWSGSGSQNSSKLSNTSLKTPSIVVPDDQWPALTTEWVPPDDAAFLRPASRQAPQPPPPVPSSFGQARKSTPSVASSDNEESESESEESDEFAGPVTVPISTPPRRSLVLTSTNTAQPTLPRPPPSRLNPASYTKLHALTLASLIPTPSPPPLLHFPSAPLFPRSSNPPHSLSSEPSLLSILHKKHILRRLESRNLTPLEEASIASFADRPRVSPRPPPPKIPEAMSDVKRLDSYSRGLHRWIYRPCFEERVSVWTMSVDGYDIVKDRVTGSGTAVLDLEFSPGLEALAGYGSSDLEEDTGAIISPAFTTTPSSGSISSAKATSFRPLPSPLRVEHVPQAGVAGSSRQSIHAEAPKRGVRFTTDPADEDNLPLAVTVQAKKQLRLEQERIEREEQELRYREEKKAREEERRKKQYAEEVIASRLRSQAQRGVIIPGSSRELDTLTEGKSSHHLRPVYDSSTSRSRSSQAFSETGSVRSGRSRTHGSSGPYSSGSRSLYSGEDGVLAPPYRDSSGSRSRTPTTASPTGSSEDLRRVGNHSSSESIQSRSRKTSERPSNRRHSTRPDPSIPPVPFLARDWETQEIPLPSAAPQRGPFMASLRSHRPPSLASNHSTERLDLQPPHAPFRPEHARRASEEEALRGRPRVNPNFSVTSRRSTPSIVDWNQAAYLPQPYSQPLPPNRNSTRRRTLIT</sequence>
<reference evidence="3 4" key="1">
    <citation type="journal article" date="2016" name="Mol. Biol. Evol.">
        <title>Comparative Genomics of Early-Diverging Mushroom-Forming Fungi Provides Insights into the Origins of Lignocellulose Decay Capabilities.</title>
        <authorList>
            <person name="Nagy L.G."/>
            <person name="Riley R."/>
            <person name="Tritt A."/>
            <person name="Adam C."/>
            <person name="Daum C."/>
            <person name="Floudas D."/>
            <person name="Sun H."/>
            <person name="Yadav J.S."/>
            <person name="Pangilinan J."/>
            <person name="Larsson K.H."/>
            <person name="Matsuura K."/>
            <person name="Barry K."/>
            <person name="Labutti K."/>
            <person name="Kuo R."/>
            <person name="Ohm R.A."/>
            <person name="Bhattacharya S.S."/>
            <person name="Shirouzu T."/>
            <person name="Yoshinaga Y."/>
            <person name="Martin F.M."/>
            <person name="Grigoriev I.V."/>
            <person name="Hibbett D.S."/>
        </authorList>
    </citation>
    <scope>NUCLEOTIDE SEQUENCE [LARGE SCALE GENOMIC DNA]</scope>
    <source>
        <strain evidence="3 4">HHB10207 ss-3</strain>
    </source>
</reference>
<name>A0A166BWJ0_9AGAM</name>
<feature type="compositionally biased region" description="Basic and acidic residues" evidence="2">
    <location>
        <begin position="721"/>
        <end position="736"/>
    </location>
</feature>
<evidence type="ECO:0000256" key="2">
    <source>
        <dbReference type="SAM" id="MobiDB-lite"/>
    </source>
</evidence>
<evidence type="ECO:0000313" key="4">
    <source>
        <dbReference type="Proteomes" id="UP000076798"/>
    </source>
</evidence>
<feature type="compositionally biased region" description="Acidic residues" evidence="2">
    <location>
        <begin position="174"/>
        <end position="187"/>
    </location>
</feature>
<feature type="coiled-coil region" evidence="1">
    <location>
        <begin position="472"/>
        <end position="514"/>
    </location>
</feature>
<dbReference type="AlphaFoldDB" id="A0A166BWJ0"/>
<keyword evidence="1" id="KW-0175">Coiled coil</keyword>
<feature type="region of interest" description="Disordered" evidence="2">
    <location>
        <begin position="1"/>
        <end position="225"/>
    </location>
</feature>
<organism evidence="3 4">
    <name type="scientific">Sistotremastrum suecicum HHB10207 ss-3</name>
    <dbReference type="NCBI Taxonomy" id="1314776"/>
    <lineage>
        <taxon>Eukaryota</taxon>
        <taxon>Fungi</taxon>
        <taxon>Dikarya</taxon>
        <taxon>Basidiomycota</taxon>
        <taxon>Agaricomycotina</taxon>
        <taxon>Agaricomycetes</taxon>
        <taxon>Sistotremastrales</taxon>
        <taxon>Sistotremastraceae</taxon>
        <taxon>Sistotremastrum</taxon>
    </lineage>
</organism>
<dbReference type="STRING" id="1314776.A0A166BWJ0"/>
<accession>A0A166BWJ0</accession>
<feature type="compositionally biased region" description="Low complexity" evidence="2">
    <location>
        <begin position="608"/>
        <end position="625"/>
    </location>
</feature>
<feature type="region of interest" description="Disordered" evidence="2">
    <location>
        <begin position="680"/>
        <end position="787"/>
    </location>
</feature>
<feature type="region of interest" description="Disordered" evidence="2">
    <location>
        <begin position="534"/>
        <end position="668"/>
    </location>
</feature>
<feature type="compositionally biased region" description="Polar residues" evidence="2">
    <location>
        <begin position="159"/>
        <end position="171"/>
    </location>
</feature>
<dbReference type="Proteomes" id="UP000076798">
    <property type="component" value="Unassembled WGS sequence"/>
</dbReference>
<feature type="region of interest" description="Disordered" evidence="2">
    <location>
        <begin position="437"/>
        <end position="463"/>
    </location>
</feature>
<feature type="compositionally biased region" description="Low complexity" evidence="2">
    <location>
        <begin position="99"/>
        <end position="118"/>
    </location>
</feature>
<evidence type="ECO:0000256" key="1">
    <source>
        <dbReference type="SAM" id="Coils"/>
    </source>
</evidence>
<feature type="compositionally biased region" description="Polar residues" evidence="2">
    <location>
        <begin position="743"/>
        <end position="755"/>
    </location>
</feature>
<keyword evidence="4" id="KW-1185">Reference proteome</keyword>
<dbReference type="OrthoDB" id="3268641at2759"/>
<protein>
    <submittedName>
        <fullName evidence="3">Uncharacterized protein</fullName>
    </submittedName>
</protein>
<gene>
    <name evidence="3" type="ORF">SISSUDRAFT_920349</name>
</gene>
<feature type="compositionally biased region" description="Polar residues" evidence="2">
    <location>
        <begin position="205"/>
        <end position="214"/>
    </location>
</feature>
<evidence type="ECO:0000313" key="3">
    <source>
        <dbReference type="EMBL" id="KZT36823.1"/>
    </source>
</evidence>
<dbReference type="EMBL" id="KV428098">
    <property type="protein sequence ID" value="KZT36823.1"/>
    <property type="molecule type" value="Genomic_DNA"/>
</dbReference>
<proteinExistence type="predicted"/>